<name>A0A318Y7A0_ASPNB</name>
<feature type="non-terminal residue" evidence="1">
    <location>
        <position position="176"/>
    </location>
</feature>
<keyword evidence="2" id="KW-1185">Reference proteome</keyword>
<feature type="non-terminal residue" evidence="1">
    <location>
        <position position="1"/>
    </location>
</feature>
<dbReference type="GeneID" id="37121368"/>
<dbReference type="EMBL" id="KZ821534">
    <property type="protein sequence ID" value="PYH28193.1"/>
    <property type="molecule type" value="Genomic_DNA"/>
</dbReference>
<dbReference type="OrthoDB" id="5295627at2759"/>
<dbReference type="InterPro" id="IPR049232">
    <property type="entry name" value="DUF6829"/>
</dbReference>
<accession>A0A318Y7A0</accession>
<sequence>NLPESLQCLQELQGQETIFELKYLEIMFNVADAGTHVDTCGSVWIIKPVYQSYLLIYKSLQRVILNKINIQEAYNEVLENRGRILSNKGSLKLSMDNKQERALLCLYAMGRITDIDLAEHFRKALLSLPDNHRAELIDKLNKSRLAYEQAVILYYMPALFAELLRHNKQASEKTQI</sequence>
<dbReference type="Proteomes" id="UP000247647">
    <property type="component" value="Unassembled WGS sequence"/>
</dbReference>
<dbReference type="Pfam" id="PF20717">
    <property type="entry name" value="DUF6829"/>
    <property type="match status" value="1"/>
</dbReference>
<organism evidence="1 2">
    <name type="scientific">Aspergillus neoniger (strain CBS 115656)</name>
    <dbReference type="NCBI Taxonomy" id="1448310"/>
    <lineage>
        <taxon>Eukaryota</taxon>
        <taxon>Fungi</taxon>
        <taxon>Dikarya</taxon>
        <taxon>Ascomycota</taxon>
        <taxon>Pezizomycotina</taxon>
        <taxon>Eurotiomycetes</taxon>
        <taxon>Eurotiomycetidae</taxon>
        <taxon>Eurotiales</taxon>
        <taxon>Aspergillaceae</taxon>
        <taxon>Aspergillus</taxon>
        <taxon>Aspergillus subgen. Circumdati</taxon>
    </lineage>
</organism>
<gene>
    <name evidence="1" type="ORF">BO87DRAFT_273614</name>
</gene>
<reference evidence="1" key="1">
    <citation type="submission" date="2016-12" db="EMBL/GenBank/DDBJ databases">
        <title>The genomes of Aspergillus section Nigri reveals drivers in fungal speciation.</title>
        <authorList>
            <consortium name="DOE Joint Genome Institute"/>
            <person name="Vesth T.C."/>
            <person name="Nybo J."/>
            <person name="Theobald S."/>
            <person name="Brandl J."/>
            <person name="Frisvad J.C."/>
            <person name="Nielsen K.F."/>
            <person name="Lyhne E.K."/>
            <person name="Kogle M.E."/>
            <person name="Kuo A."/>
            <person name="Riley R."/>
            <person name="Clum A."/>
            <person name="Nolan M."/>
            <person name="Lipzen A."/>
            <person name="Salamov A."/>
            <person name="Henrissat B."/>
            <person name="Wiebenga A."/>
            <person name="De Vries R.P."/>
            <person name="Grigoriev I.V."/>
            <person name="Mortensen U.H."/>
            <person name="Andersen M.R."/>
            <person name="Baker S.E."/>
        </authorList>
    </citation>
    <scope>NUCLEOTIDE SEQUENCE [LARGE SCALE GENOMIC DNA]</scope>
    <source>
        <strain evidence="1">CBS 115656</strain>
    </source>
</reference>
<evidence type="ECO:0000313" key="2">
    <source>
        <dbReference type="Proteomes" id="UP000247647"/>
    </source>
</evidence>
<dbReference type="AlphaFoldDB" id="A0A318Y7A0"/>
<proteinExistence type="predicted"/>
<evidence type="ECO:0000313" key="1">
    <source>
        <dbReference type="EMBL" id="PYH28193.1"/>
    </source>
</evidence>
<dbReference type="RefSeq" id="XP_025473671.1">
    <property type="nucleotide sequence ID" value="XM_025618912.1"/>
</dbReference>
<protein>
    <submittedName>
        <fullName evidence="1">Uncharacterized protein</fullName>
    </submittedName>
</protein>